<dbReference type="SMART" id="SM00450">
    <property type="entry name" value="RHOD"/>
    <property type="match status" value="1"/>
</dbReference>
<dbReference type="CDD" id="cd00158">
    <property type="entry name" value="RHOD"/>
    <property type="match status" value="1"/>
</dbReference>
<gene>
    <name evidence="2" type="ORF">BDEG_20386</name>
</gene>
<dbReference type="AlphaFoldDB" id="A0A177W993"/>
<dbReference type="InterPro" id="IPR036873">
    <property type="entry name" value="Rhodanese-like_dom_sf"/>
</dbReference>
<dbReference type="PROSITE" id="PS50206">
    <property type="entry name" value="RHODANESE_3"/>
    <property type="match status" value="1"/>
</dbReference>
<feature type="domain" description="Rhodanese" evidence="1">
    <location>
        <begin position="67"/>
        <end position="157"/>
    </location>
</feature>
<dbReference type="OrthoDB" id="566238at2759"/>
<dbReference type="Gene3D" id="3.40.250.10">
    <property type="entry name" value="Rhodanese-like domain"/>
    <property type="match status" value="1"/>
</dbReference>
<dbReference type="eggNOG" id="ENOG502RV8G">
    <property type="taxonomic scope" value="Eukaryota"/>
</dbReference>
<dbReference type="GO" id="GO:0005739">
    <property type="term" value="C:mitochondrion"/>
    <property type="evidence" value="ECO:0007669"/>
    <property type="project" value="TreeGrafter"/>
</dbReference>
<protein>
    <recommendedName>
        <fullName evidence="1">Rhodanese domain-containing protein</fullName>
    </recommendedName>
</protein>
<organism evidence="2 3">
    <name type="scientific">Batrachochytrium dendrobatidis (strain JEL423)</name>
    <dbReference type="NCBI Taxonomy" id="403673"/>
    <lineage>
        <taxon>Eukaryota</taxon>
        <taxon>Fungi</taxon>
        <taxon>Fungi incertae sedis</taxon>
        <taxon>Chytridiomycota</taxon>
        <taxon>Chytridiomycota incertae sedis</taxon>
        <taxon>Chytridiomycetes</taxon>
        <taxon>Rhizophydiales</taxon>
        <taxon>Rhizophydiales incertae sedis</taxon>
        <taxon>Batrachochytrium</taxon>
    </lineage>
</organism>
<dbReference type="Proteomes" id="UP000077115">
    <property type="component" value="Unassembled WGS sequence"/>
</dbReference>
<dbReference type="PANTHER" id="PTHR44086">
    <property type="entry name" value="THIOSULFATE SULFURTRANSFERASE RDL2, MITOCHONDRIAL-RELATED"/>
    <property type="match status" value="1"/>
</dbReference>
<dbReference type="Pfam" id="PF00581">
    <property type="entry name" value="Rhodanese"/>
    <property type="match status" value="1"/>
</dbReference>
<dbReference type="PANTHER" id="PTHR44086:SF10">
    <property type="entry name" value="THIOSULFATE SULFURTRANSFERASE_RHODANESE-LIKE DOMAIN-CONTAINING PROTEIN 3"/>
    <property type="match status" value="1"/>
</dbReference>
<dbReference type="SUPFAM" id="SSF52821">
    <property type="entry name" value="Rhodanese/Cell cycle control phosphatase"/>
    <property type="match status" value="1"/>
</dbReference>
<name>A0A177W993_BATDL</name>
<dbReference type="GO" id="GO:0004792">
    <property type="term" value="F:thiosulfate-cyanide sulfurtransferase activity"/>
    <property type="evidence" value="ECO:0007669"/>
    <property type="project" value="TreeGrafter"/>
</dbReference>
<evidence type="ECO:0000313" key="3">
    <source>
        <dbReference type="Proteomes" id="UP000077115"/>
    </source>
</evidence>
<sequence>MISTGLVSAVRRTALRMPLASHAMPFSMTATPLGRFADHIKTLQPNVKEMTVSELDKRLCVDHIHGPPANLHILDVRETYEWNEDHIPFAHYTGRGNLERDIEGVVPDLYDDVVLYCAGGMRSIIAADSLQKMGYCNVYSLTGGIAAWKKASLPIVSNFKTFSEQVKDY</sequence>
<evidence type="ECO:0000313" key="2">
    <source>
        <dbReference type="EMBL" id="OAJ36190.1"/>
    </source>
</evidence>
<accession>A0A177W993</accession>
<dbReference type="InterPro" id="IPR001763">
    <property type="entry name" value="Rhodanese-like_dom"/>
</dbReference>
<reference evidence="2 3" key="2">
    <citation type="submission" date="2016-05" db="EMBL/GenBank/DDBJ databases">
        <title>Lineage-specific infection strategies underlie the spectrum of fungal disease in amphibians.</title>
        <authorList>
            <person name="Cuomo C.A."/>
            <person name="Farrer R.A."/>
            <person name="James T."/>
            <person name="Longcore J."/>
            <person name="Birren B."/>
        </authorList>
    </citation>
    <scope>NUCLEOTIDE SEQUENCE [LARGE SCALE GENOMIC DNA]</scope>
    <source>
        <strain evidence="2 3">JEL423</strain>
    </source>
</reference>
<dbReference type="VEuPathDB" id="FungiDB:BDEG_20386"/>
<evidence type="ECO:0000259" key="1">
    <source>
        <dbReference type="PROSITE" id="PS50206"/>
    </source>
</evidence>
<proteinExistence type="predicted"/>
<dbReference type="EMBL" id="DS022300">
    <property type="protein sequence ID" value="OAJ36190.1"/>
    <property type="molecule type" value="Genomic_DNA"/>
</dbReference>
<reference evidence="2 3" key="1">
    <citation type="submission" date="2006-10" db="EMBL/GenBank/DDBJ databases">
        <title>The Genome Sequence of Batrachochytrium dendrobatidis JEL423.</title>
        <authorList>
            <consortium name="The Broad Institute Genome Sequencing Platform"/>
            <person name="Birren B."/>
            <person name="Lander E."/>
            <person name="Galagan J."/>
            <person name="Cuomo C."/>
            <person name="Devon K."/>
            <person name="Jaffe D."/>
            <person name="Butler J."/>
            <person name="Alvarez P."/>
            <person name="Gnerre S."/>
            <person name="Grabherr M."/>
            <person name="Kleber M."/>
            <person name="Mauceli E."/>
            <person name="Brockman W."/>
            <person name="Young S."/>
            <person name="LaButti K."/>
            <person name="Sykes S."/>
            <person name="DeCaprio D."/>
            <person name="Crawford M."/>
            <person name="Koehrsen M."/>
            <person name="Engels R."/>
            <person name="Montgomery P."/>
            <person name="Pearson M."/>
            <person name="Howarth C."/>
            <person name="Larson L."/>
            <person name="White J."/>
            <person name="O'Leary S."/>
            <person name="Kodira C."/>
            <person name="Zeng Q."/>
            <person name="Yandava C."/>
            <person name="Alvarado L."/>
            <person name="Longcore J."/>
            <person name="James T."/>
        </authorList>
    </citation>
    <scope>NUCLEOTIDE SEQUENCE [LARGE SCALE GENOMIC DNA]</scope>
    <source>
        <strain evidence="2 3">JEL423</strain>
    </source>
</reference>
<dbReference type="STRING" id="403673.A0A177W993"/>